<feature type="disulfide bond" evidence="6">
    <location>
        <begin position="642"/>
        <end position="651"/>
    </location>
</feature>
<feature type="disulfide bond" evidence="6">
    <location>
        <begin position="452"/>
        <end position="461"/>
    </location>
</feature>
<evidence type="ECO:0000259" key="10">
    <source>
        <dbReference type="PROSITE" id="PS50041"/>
    </source>
</evidence>
<dbReference type="Pfam" id="PF00008">
    <property type="entry name" value="EGF"/>
    <property type="match status" value="7"/>
</dbReference>
<proteinExistence type="predicted"/>
<evidence type="ECO:0000256" key="2">
    <source>
        <dbReference type="ARBA" id="ARBA00022729"/>
    </source>
</evidence>
<organism>
    <name type="scientific">Branchiostoma floridae</name>
    <name type="common">Florida lancelet</name>
    <name type="synonym">Amphioxus</name>
    <dbReference type="NCBI Taxonomy" id="7739"/>
    <lineage>
        <taxon>Eukaryota</taxon>
        <taxon>Metazoa</taxon>
        <taxon>Chordata</taxon>
        <taxon>Cephalochordata</taxon>
        <taxon>Leptocardii</taxon>
        <taxon>Amphioxiformes</taxon>
        <taxon>Branchiostomatidae</taxon>
        <taxon>Branchiostoma</taxon>
    </lineage>
</organism>
<dbReference type="GO" id="GO:0051241">
    <property type="term" value="P:negative regulation of multicellular organismal process"/>
    <property type="evidence" value="ECO:0007669"/>
    <property type="project" value="UniProtKB-ARBA"/>
</dbReference>
<dbReference type="CDD" id="cd00037">
    <property type="entry name" value="CLECT"/>
    <property type="match status" value="2"/>
</dbReference>
<dbReference type="Pfam" id="PF00059">
    <property type="entry name" value="Lectin_C"/>
    <property type="match status" value="2"/>
</dbReference>
<dbReference type="SUPFAM" id="SSF57196">
    <property type="entry name" value="EGF/Laminin"/>
    <property type="match status" value="5"/>
</dbReference>
<feature type="domain" description="C-type lectin" evidence="10">
    <location>
        <begin position="677"/>
        <end position="796"/>
    </location>
</feature>
<dbReference type="SMART" id="SM00179">
    <property type="entry name" value="EGF_CA"/>
    <property type="match status" value="7"/>
</dbReference>
<feature type="domain" description="EGF-like" evidence="9">
    <location>
        <begin position="426"/>
        <end position="462"/>
    </location>
</feature>
<dbReference type="Gene3D" id="2.120.10.30">
    <property type="entry name" value="TolB, C-terminal domain"/>
    <property type="match status" value="2"/>
</dbReference>
<dbReference type="InterPro" id="IPR018097">
    <property type="entry name" value="EGF_Ca-bd_CS"/>
</dbReference>
<feature type="domain" description="C-type lectin" evidence="10">
    <location>
        <begin position="844"/>
        <end position="963"/>
    </location>
</feature>
<dbReference type="PROSITE" id="PS01186">
    <property type="entry name" value="EGF_2"/>
    <property type="match status" value="7"/>
</dbReference>
<evidence type="ECO:0000256" key="8">
    <source>
        <dbReference type="SAM" id="MobiDB-lite"/>
    </source>
</evidence>
<evidence type="ECO:0000256" key="7">
    <source>
        <dbReference type="PROSITE-ProRule" id="PRU00461"/>
    </source>
</evidence>
<feature type="domain" description="EGF-like" evidence="9">
    <location>
        <begin position="616"/>
        <end position="652"/>
    </location>
</feature>
<dbReference type="SMART" id="SM00034">
    <property type="entry name" value="CLECT"/>
    <property type="match status" value="2"/>
</dbReference>
<dbReference type="PANTHER" id="PTHR24049:SF35">
    <property type="entry name" value="EGF-LIKE DOMAIN-CONTAINING PROTEIN"/>
    <property type="match status" value="1"/>
</dbReference>
<dbReference type="InterPro" id="IPR000152">
    <property type="entry name" value="EGF-type_Asp/Asn_hydroxyl_site"/>
</dbReference>
<feature type="domain" description="EGF-like" evidence="9">
    <location>
        <begin position="502"/>
        <end position="538"/>
    </location>
</feature>
<dbReference type="SUPFAM" id="SSF101898">
    <property type="entry name" value="NHL repeat"/>
    <property type="match status" value="1"/>
</dbReference>
<dbReference type="PROSITE" id="PS01187">
    <property type="entry name" value="EGF_CA"/>
    <property type="match status" value="2"/>
</dbReference>
<evidence type="ECO:0000256" key="5">
    <source>
        <dbReference type="ARBA" id="ARBA00023180"/>
    </source>
</evidence>
<dbReference type="InterPro" id="IPR001304">
    <property type="entry name" value="C-type_lectin-like"/>
</dbReference>
<name>C3YIX8_BRAFL</name>
<dbReference type="Gene3D" id="3.10.100.10">
    <property type="entry name" value="Mannose-Binding Protein A, subunit A"/>
    <property type="match status" value="2"/>
</dbReference>
<evidence type="ECO:0000256" key="4">
    <source>
        <dbReference type="ARBA" id="ARBA00023157"/>
    </source>
</evidence>
<feature type="disulfide bond" evidence="6">
    <location>
        <begin position="824"/>
        <end position="833"/>
    </location>
</feature>
<protein>
    <submittedName>
        <fullName evidence="11">Uncharacterized protein</fullName>
    </submittedName>
</protein>
<evidence type="ECO:0000259" key="9">
    <source>
        <dbReference type="PROSITE" id="PS50026"/>
    </source>
</evidence>
<dbReference type="PROSITE" id="PS50041">
    <property type="entry name" value="C_TYPE_LECTIN_2"/>
    <property type="match status" value="2"/>
</dbReference>
<feature type="domain" description="EGF-like" evidence="9">
    <location>
        <begin position="578"/>
        <end position="614"/>
    </location>
</feature>
<keyword evidence="3" id="KW-0677">Repeat</keyword>
<dbReference type="FunFam" id="2.10.25.10:FF:000122">
    <property type="entry name" value="Protein crumbs homolog 2"/>
    <property type="match status" value="3"/>
</dbReference>
<feature type="disulfide bond" evidence="6">
    <location>
        <begin position="604"/>
        <end position="613"/>
    </location>
</feature>
<dbReference type="InterPro" id="IPR001881">
    <property type="entry name" value="EGF-like_Ca-bd_dom"/>
</dbReference>
<feature type="domain" description="EGF-like" evidence="9">
    <location>
        <begin position="540"/>
        <end position="576"/>
    </location>
</feature>
<comment type="caution">
    <text evidence="6">Lacks conserved residue(s) required for the propagation of feature annotation.</text>
</comment>
<dbReference type="PANTHER" id="PTHR24049">
    <property type="entry name" value="CRUMBS FAMILY MEMBER"/>
    <property type="match status" value="1"/>
</dbReference>
<dbReference type="FunFam" id="2.10.25.10:FF:000066">
    <property type="entry name" value="FAT atypical cadherin 4"/>
    <property type="match status" value="1"/>
</dbReference>
<keyword evidence="2" id="KW-0732">Signal</keyword>
<gene>
    <name evidence="11" type="ORF">BRAFLDRAFT_101343</name>
</gene>
<dbReference type="InterPro" id="IPR016186">
    <property type="entry name" value="C-type_lectin-like/link_sf"/>
</dbReference>
<dbReference type="eggNOG" id="KOG1217">
    <property type="taxonomic scope" value="Eukaryota"/>
</dbReference>
<feature type="disulfide bond" evidence="6">
    <location>
        <begin position="528"/>
        <end position="537"/>
    </location>
</feature>
<feature type="compositionally biased region" description="Low complexity" evidence="8">
    <location>
        <begin position="99"/>
        <end position="111"/>
    </location>
</feature>
<evidence type="ECO:0000256" key="3">
    <source>
        <dbReference type="ARBA" id="ARBA00022737"/>
    </source>
</evidence>
<feature type="disulfide bond" evidence="6">
    <location>
        <begin position="490"/>
        <end position="499"/>
    </location>
</feature>
<dbReference type="InterPro" id="IPR051022">
    <property type="entry name" value="Notch_Cell-Fate_Det"/>
</dbReference>
<dbReference type="PROSITE" id="PS51120">
    <property type="entry name" value="LDLRB"/>
    <property type="match status" value="1"/>
</dbReference>
<dbReference type="Pfam" id="PF12661">
    <property type="entry name" value="hEGF"/>
    <property type="match status" value="1"/>
</dbReference>
<dbReference type="PRINTS" id="PR00010">
    <property type="entry name" value="EGFBLOOD"/>
</dbReference>
<dbReference type="eggNOG" id="KOG1215">
    <property type="taxonomic scope" value="Eukaryota"/>
</dbReference>
<dbReference type="PROSITE" id="PS00022">
    <property type="entry name" value="EGF_1"/>
    <property type="match status" value="8"/>
</dbReference>
<evidence type="ECO:0000256" key="1">
    <source>
        <dbReference type="ARBA" id="ARBA00022536"/>
    </source>
</evidence>
<dbReference type="FunFam" id="3.10.100.10:FF:000141">
    <property type="entry name" value="Uncharacterized protein"/>
    <property type="match status" value="2"/>
</dbReference>
<dbReference type="FunFam" id="2.10.25.10:FF:000004">
    <property type="entry name" value="Neurogenic locus notch 1"/>
    <property type="match status" value="2"/>
</dbReference>
<reference evidence="11" key="1">
    <citation type="journal article" date="2008" name="Nature">
        <title>The amphioxus genome and the evolution of the chordate karyotype.</title>
        <authorList>
            <consortium name="US DOE Joint Genome Institute (JGI-PGF)"/>
            <person name="Putnam N.H."/>
            <person name="Butts T."/>
            <person name="Ferrier D.E.K."/>
            <person name="Furlong R.F."/>
            <person name="Hellsten U."/>
            <person name="Kawashima T."/>
            <person name="Robinson-Rechavi M."/>
            <person name="Shoguchi E."/>
            <person name="Terry A."/>
            <person name="Yu J.-K."/>
            <person name="Benito-Gutierrez E.L."/>
            <person name="Dubchak I."/>
            <person name="Garcia-Fernandez J."/>
            <person name="Gibson-Brown J.J."/>
            <person name="Grigoriev I.V."/>
            <person name="Horton A.C."/>
            <person name="de Jong P.J."/>
            <person name="Jurka J."/>
            <person name="Kapitonov V.V."/>
            <person name="Kohara Y."/>
            <person name="Kuroki Y."/>
            <person name="Lindquist E."/>
            <person name="Lucas S."/>
            <person name="Osoegawa K."/>
            <person name="Pennacchio L.A."/>
            <person name="Salamov A.A."/>
            <person name="Satou Y."/>
            <person name="Sauka-Spengler T."/>
            <person name="Schmutz J."/>
            <person name="Shin-I T."/>
            <person name="Toyoda A."/>
            <person name="Bronner-Fraser M."/>
            <person name="Fujiyama A."/>
            <person name="Holland L.Z."/>
            <person name="Holland P.W.H."/>
            <person name="Satoh N."/>
            <person name="Rokhsar D.S."/>
        </authorList>
    </citation>
    <scope>NUCLEOTIDE SEQUENCE [LARGE SCALE GENOMIC DNA]</scope>
    <source>
        <strain evidence="11">S238N-H82</strain>
        <tissue evidence="11">Testes</tissue>
    </source>
</reference>
<evidence type="ECO:0000313" key="11">
    <source>
        <dbReference type="EMBL" id="EEN59852.1"/>
    </source>
</evidence>
<dbReference type="FunFam" id="2.10.25.10:FF:000143">
    <property type="entry name" value="Protein crumbs 1"/>
    <property type="match status" value="1"/>
</dbReference>
<dbReference type="GO" id="GO:0005509">
    <property type="term" value="F:calcium ion binding"/>
    <property type="evidence" value="ECO:0007669"/>
    <property type="project" value="InterPro"/>
</dbReference>
<feature type="region of interest" description="Disordered" evidence="8">
    <location>
        <begin position="86"/>
        <end position="122"/>
    </location>
</feature>
<keyword evidence="4 6" id="KW-1015">Disulfide bond</keyword>
<feature type="domain" description="EGF-like" evidence="9">
    <location>
        <begin position="798"/>
        <end position="834"/>
    </location>
</feature>
<dbReference type="InterPro" id="IPR013032">
    <property type="entry name" value="EGF-like_CS"/>
</dbReference>
<evidence type="ECO:0000256" key="6">
    <source>
        <dbReference type="PROSITE-ProRule" id="PRU00076"/>
    </source>
</evidence>
<dbReference type="InterPro" id="IPR000033">
    <property type="entry name" value="LDLR_classB_rpt"/>
</dbReference>
<dbReference type="GO" id="GO:0003008">
    <property type="term" value="P:system process"/>
    <property type="evidence" value="ECO:0007669"/>
    <property type="project" value="UniProtKB-ARBA"/>
</dbReference>
<dbReference type="GO" id="GO:0051240">
    <property type="term" value="P:positive regulation of multicellular organismal process"/>
    <property type="evidence" value="ECO:0007669"/>
    <property type="project" value="UniProtKB-ARBA"/>
</dbReference>
<dbReference type="SMART" id="SM00181">
    <property type="entry name" value="EGF"/>
    <property type="match status" value="9"/>
</dbReference>
<dbReference type="InterPro" id="IPR000742">
    <property type="entry name" value="EGF"/>
</dbReference>
<feature type="repeat" description="LDL-receptor class B" evidence="7">
    <location>
        <begin position="254"/>
        <end position="296"/>
    </location>
</feature>
<dbReference type="PROSITE" id="PS00010">
    <property type="entry name" value="ASX_HYDROXYL"/>
    <property type="match status" value="7"/>
</dbReference>
<keyword evidence="1 6" id="KW-0245">EGF-like domain</keyword>
<dbReference type="Pfam" id="PF00058">
    <property type="entry name" value="Ldl_recept_b"/>
    <property type="match status" value="1"/>
</dbReference>
<dbReference type="InterPro" id="IPR016187">
    <property type="entry name" value="CTDL_fold"/>
</dbReference>
<keyword evidence="5" id="KW-0325">Glycoprotein</keyword>
<dbReference type="InParanoid" id="C3YIX8"/>
<dbReference type="AlphaFoldDB" id="C3YIX8"/>
<dbReference type="CDD" id="cd00054">
    <property type="entry name" value="EGF_CA"/>
    <property type="match status" value="7"/>
</dbReference>
<dbReference type="SUPFAM" id="SSF57184">
    <property type="entry name" value="Growth factor receptor domain"/>
    <property type="match status" value="1"/>
</dbReference>
<dbReference type="Pfam" id="PF14670">
    <property type="entry name" value="FXa_inhibition"/>
    <property type="match status" value="1"/>
</dbReference>
<feature type="domain" description="EGF-like" evidence="9">
    <location>
        <begin position="464"/>
        <end position="500"/>
    </location>
</feature>
<dbReference type="PROSITE" id="PS50026">
    <property type="entry name" value="EGF_3"/>
    <property type="match status" value="7"/>
</dbReference>
<dbReference type="EMBL" id="GG666516">
    <property type="protein sequence ID" value="EEN59852.1"/>
    <property type="molecule type" value="Genomic_DNA"/>
</dbReference>
<dbReference type="SUPFAM" id="SSF56436">
    <property type="entry name" value="C-type lectin-like"/>
    <property type="match status" value="2"/>
</dbReference>
<dbReference type="InterPro" id="IPR011042">
    <property type="entry name" value="6-blade_b-propeller_TolB-like"/>
</dbReference>
<feature type="disulfide bond" evidence="6">
    <location>
        <begin position="566"/>
        <end position="575"/>
    </location>
</feature>
<dbReference type="SMART" id="SM00135">
    <property type="entry name" value="LY"/>
    <property type="match status" value="2"/>
</dbReference>
<accession>C3YIX8</accession>
<dbReference type="InterPro" id="IPR009030">
    <property type="entry name" value="Growth_fac_rcpt_cys_sf"/>
</dbReference>
<dbReference type="Gene3D" id="2.10.25.10">
    <property type="entry name" value="Laminin"/>
    <property type="match status" value="8"/>
</dbReference>
<sequence length="976" mass="105632">MPLEVTRSFVENRDGTYEPYDAPKVEVETIAEAYRKIEGQQAIKPFELKTYLKVGNTSPDQKEPTPFVIEWIPDILPKCKIAHQAAAEAPPDSDTNFTADGAAAARSGGASEAEDPDSTVDTAEGAKPAAFEKGDLDSLQLGKPVDGDAVSAGNRAAPAGHKLILVADATDRSISRLTTDDDNQFQWGRYDIGNGTHRPTAVDYDRTEDFIYWTSVNGLSSRVSRFPYETGSGLRLDGGQASVPDGISVDVISRNLYWTDTGTDRIIVSRLDGSFRKSLITQGLDEPRAIVVDPNSGISKSLTGYVRLNLPHFQKLYDIHVRTDSNTPSQPNACSVSNGNCAQLCLPVPGGGRTCACQDGWSLGSDGRSCQADACHPNPCLNGGACDGVSRRTSLSCSNNVCVSGFTHTYTCDCPAGFSGDECGTNDDVCFSSPCRNGGQCQDGVNSYTCDCPDGFSGVNCQTNINECASGPCQNGGQCQDGDNSYTCDCPDGFSGVNCQININECASGPCQNGGQCQDGVNSYTCDCPDGFSGVNCQININECASGPCQNGGQCQDGDNSYSCDCPDGFSGVNCQININECASGPCQNGGQCQDGDNSYTCDCPDGFSGVNCQININECASGPCQNGGQCQDGDNSYTCDCPDGFLGERCEISATEPPQTTPQGTSSVCEFGWFHHEGKCYCLFDDQSTYSEAARGCAELDVYGQLAVVKRPSTHRFLMDYVERFGGGSPWIGIDDGTTEGVWKYVDGDLVSDPFNEWADGTWNSRKKDCVRMSETFGYHWQPMPCGTRLSYICEYHVERCEPDTCNQGGICIDGPSSYTCYCLPGFLGDHCETACPVGFTLFKDQCYWFSPASLRKTVAGAETDCDARGARLACVKDEDTHNFLKMTIATTNRRPYWIGLSDRVVEGTWRHSDGTELGSFRPFRPSRNTNNVWRDCVLMWPASSYQWLYYSCNSRRNFVCQRGEYAISIGTFLE</sequence>